<evidence type="ECO:0000313" key="3">
    <source>
        <dbReference type="Proteomes" id="UP001341840"/>
    </source>
</evidence>
<protein>
    <recommendedName>
        <fullName evidence="1">Aminotransferase-like plant mobile domain-containing protein</fullName>
    </recommendedName>
</protein>
<dbReference type="PANTHER" id="PTHR46033:SF8">
    <property type="entry name" value="PROTEIN MAINTENANCE OF MERISTEMS-LIKE"/>
    <property type="match status" value="1"/>
</dbReference>
<reference evidence="2 3" key="1">
    <citation type="journal article" date="2023" name="Plants (Basel)">
        <title>Bridging the Gap: Combining Genomics and Transcriptomics Approaches to Understand Stylosanthes scabra, an Orphan Legume from the Brazilian Caatinga.</title>
        <authorList>
            <person name="Ferreira-Neto J.R.C."/>
            <person name="da Silva M.D."/>
            <person name="Binneck E."/>
            <person name="de Melo N.F."/>
            <person name="da Silva R.H."/>
            <person name="de Melo A.L.T.M."/>
            <person name="Pandolfi V."/>
            <person name="Bustamante F.O."/>
            <person name="Brasileiro-Vidal A.C."/>
            <person name="Benko-Iseppon A.M."/>
        </authorList>
    </citation>
    <scope>NUCLEOTIDE SEQUENCE [LARGE SCALE GENOMIC DNA]</scope>
    <source>
        <tissue evidence="2">Leaves</tissue>
    </source>
</reference>
<dbReference type="Proteomes" id="UP001341840">
    <property type="component" value="Unassembled WGS sequence"/>
</dbReference>
<dbReference type="PANTHER" id="PTHR46033">
    <property type="entry name" value="PROTEIN MAIN-LIKE 2"/>
    <property type="match status" value="1"/>
</dbReference>
<gene>
    <name evidence="2" type="ORF">PIB30_081189</name>
</gene>
<feature type="domain" description="Aminotransferase-like plant mobile" evidence="1">
    <location>
        <begin position="53"/>
        <end position="146"/>
    </location>
</feature>
<evidence type="ECO:0000259" key="1">
    <source>
        <dbReference type="Pfam" id="PF10536"/>
    </source>
</evidence>
<name>A0ABU6VQ49_9FABA</name>
<comment type="caution">
    <text evidence="2">The sequence shown here is derived from an EMBL/GenBank/DDBJ whole genome shotgun (WGS) entry which is preliminary data.</text>
</comment>
<proteinExistence type="predicted"/>
<keyword evidence="3" id="KW-1185">Reference proteome</keyword>
<dbReference type="InterPro" id="IPR044824">
    <property type="entry name" value="MAIN-like"/>
</dbReference>
<dbReference type="EMBL" id="JASCZI010152241">
    <property type="protein sequence ID" value="MED6175740.1"/>
    <property type="molecule type" value="Genomic_DNA"/>
</dbReference>
<dbReference type="InterPro" id="IPR019557">
    <property type="entry name" value="AminoTfrase-like_pln_mobile"/>
</dbReference>
<organism evidence="2 3">
    <name type="scientific">Stylosanthes scabra</name>
    <dbReference type="NCBI Taxonomy" id="79078"/>
    <lineage>
        <taxon>Eukaryota</taxon>
        <taxon>Viridiplantae</taxon>
        <taxon>Streptophyta</taxon>
        <taxon>Embryophyta</taxon>
        <taxon>Tracheophyta</taxon>
        <taxon>Spermatophyta</taxon>
        <taxon>Magnoliopsida</taxon>
        <taxon>eudicotyledons</taxon>
        <taxon>Gunneridae</taxon>
        <taxon>Pentapetalae</taxon>
        <taxon>rosids</taxon>
        <taxon>fabids</taxon>
        <taxon>Fabales</taxon>
        <taxon>Fabaceae</taxon>
        <taxon>Papilionoideae</taxon>
        <taxon>50 kb inversion clade</taxon>
        <taxon>dalbergioids sensu lato</taxon>
        <taxon>Dalbergieae</taxon>
        <taxon>Pterocarpus clade</taxon>
        <taxon>Stylosanthes</taxon>
    </lineage>
</organism>
<accession>A0ABU6VQ49</accession>
<evidence type="ECO:0000313" key="2">
    <source>
        <dbReference type="EMBL" id="MED6175740.1"/>
    </source>
</evidence>
<dbReference type="Pfam" id="PF10536">
    <property type="entry name" value="PMD"/>
    <property type="match status" value="1"/>
</dbReference>
<sequence>MILGLSSHGVPVTGWTETSVEALKGEYMLNFGVQPDDSDIKASSFIKISWIRRGSACLAYLNRALCRATQFDCLDIDGPLALLHVWAWERMPFLAPVLTAPSFLLARRWVNWVVPNKEHRRWKLDHYRQMFENITNDSFLWTPYDEH</sequence>